<dbReference type="SMART" id="SM00347">
    <property type="entry name" value="HTH_MARR"/>
    <property type="match status" value="1"/>
</dbReference>
<dbReference type="InterPro" id="IPR011991">
    <property type="entry name" value="ArsR-like_HTH"/>
</dbReference>
<dbReference type="GO" id="GO:0003700">
    <property type="term" value="F:DNA-binding transcription factor activity"/>
    <property type="evidence" value="ECO:0007669"/>
    <property type="project" value="InterPro"/>
</dbReference>
<gene>
    <name evidence="2" type="ORF">FB468_0477</name>
</gene>
<dbReference type="InterPro" id="IPR039422">
    <property type="entry name" value="MarR/SlyA-like"/>
</dbReference>
<dbReference type="InterPro" id="IPR000835">
    <property type="entry name" value="HTH_MarR-typ"/>
</dbReference>
<feature type="domain" description="HTH marR-type" evidence="1">
    <location>
        <begin position="5"/>
        <end position="142"/>
    </location>
</feature>
<keyword evidence="2" id="KW-0238">DNA-binding</keyword>
<protein>
    <submittedName>
        <fullName evidence="2">DNA-binding MarR family transcriptional regulator</fullName>
    </submittedName>
</protein>
<comment type="caution">
    <text evidence="2">The sequence shown here is derived from an EMBL/GenBank/DDBJ whole genome shotgun (WGS) entry which is preliminary data.</text>
</comment>
<keyword evidence="3" id="KW-1185">Reference proteome</keyword>
<reference evidence="2 3" key="1">
    <citation type="submission" date="2019-06" db="EMBL/GenBank/DDBJ databases">
        <title>Sequencing the genomes of 1000 actinobacteria strains.</title>
        <authorList>
            <person name="Klenk H.-P."/>
        </authorList>
    </citation>
    <scope>NUCLEOTIDE SEQUENCE [LARGE SCALE GENOMIC DNA]</scope>
    <source>
        <strain evidence="2 3">DSM 8803</strain>
    </source>
</reference>
<dbReference type="GO" id="GO:0003677">
    <property type="term" value="F:DNA binding"/>
    <property type="evidence" value="ECO:0007669"/>
    <property type="project" value="UniProtKB-KW"/>
</dbReference>
<dbReference type="SUPFAM" id="SSF46785">
    <property type="entry name" value="Winged helix' DNA-binding domain"/>
    <property type="match status" value="1"/>
</dbReference>
<name>A0A542Y321_9MICO</name>
<dbReference type="InterPro" id="IPR036390">
    <property type="entry name" value="WH_DNA-bd_sf"/>
</dbReference>
<dbReference type="GO" id="GO:0006950">
    <property type="term" value="P:response to stress"/>
    <property type="evidence" value="ECO:0007669"/>
    <property type="project" value="TreeGrafter"/>
</dbReference>
<dbReference type="Gene3D" id="1.10.10.10">
    <property type="entry name" value="Winged helix-like DNA-binding domain superfamily/Winged helix DNA-binding domain"/>
    <property type="match status" value="1"/>
</dbReference>
<dbReference type="PANTHER" id="PTHR33164:SF89">
    <property type="entry name" value="MARR FAMILY REGULATORY PROTEIN"/>
    <property type="match status" value="1"/>
</dbReference>
<dbReference type="AlphaFoldDB" id="A0A542Y321"/>
<dbReference type="PROSITE" id="PS50995">
    <property type="entry name" value="HTH_MARR_2"/>
    <property type="match status" value="1"/>
</dbReference>
<dbReference type="PRINTS" id="PR00598">
    <property type="entry name" value="HTHMARR"/>
</dbReference>
<accession>A0A542Y321</accession>
<evidence type="ECO:0000313" key="3">
    <source>
        <dbReference type="Proteomes" id="UP000319094"/>
    </source>
</evidence>
<evidence type="ECO:0000259" key="1">
    <source>
        <dbReference type="PROSITE" id="PS50995"/>
    </source>
</evidence>
<dbReference type="Proteomes" id="UP000319094">
    <property type="component" value="Unassembled WGS sequence"/>
</dbReference>
<sequence length="157" mass="17564">MRDIERQMLSAFATVARQWGAVPIDGHIAERIGLDIEDSEIRIIYMLGARTRELRPGDVAEELGVTRPTLSKSLTRLRNASLIESAVAQEDKRSIYLRLTAAGKDAYQRLIDMGTGLVRAANDDLTKDEMRTIRDFLDRFTEQLGGPAPLDLPPEAR</sequence>
<dbReference type="OrthoDB" id="3821431at2"/>
<dbReference type="Pfam" id="PF12802">
    <property type="entry name" value="MarR_2"/>
    <property type="match status" value="1"/>
</dbReference>
<dbReference type="InterPro" id="IPR036388">
    <property type="entry name" value="WH-like_DNA-bd_sf"/>
</dbReference>
<dbReference type="PANTHER" id="PTHR33164">
    <property type="entry name" value="TRANSCRIPTIONAL REGULATOR, MARR FAMILY"/>
    <property type="match status" value="1"/>
</dbReference>
<evidence type="ECO:0000313" key="2">
    <source>
        <dbReference type="EMBL" id="TQL42484.1"/>
    </source>
</evidence>
<organism evidence="2 3">
    <name type="scientific">Leucobacter komagatae</name>
    <dbReference type="NCBI Taxonomy" id="55969"/>
    <lineage>
        <taxon>Bacteria</taxon>
        <taxon>Bacillati</taxon>
        <taxon>Actinomycetota</taxon>
        <taxon>Actinomycetes</taxon>
        <taxon>Micrococcales</taxon>
        <taxon>Microbacteriaceae</taxon>
        <taxon>Leucobacter</taxon>
    </lineage>
</organism>
<dbReference type="CDD" id="cd00090">
    <property type="entry name" value="HTH_ARSR"/>
    <property type="match status" value="1"/>
</dbReference>
<dbReference type="RefSeq" id="WP_141885930.1">
    <property type="nucleotide sequence ID" value="NZ_BAAAUY010000007.1"/>
</dbReference>
<proteinExistence type="predicted"/>
<dbReference type="EMBL" id="VFON01000001">
    <property type="protein sequence ID" value="TQL42484.1"/>
    <property type="molecule type" value="Genomic_DNA"/>
</dbReference>